<dbReference type="Proteomes" id="UP000663873">
    <property type="component" value="Unassembled WGS sequence"/>
</dbReference>
<accession>A0A820V6L5</accession>
<dbReference type="InterPro" id="IPR004875">
    <property type="entry name" value="DDE_SF_endonuclease_dom"/>
</dbReference>
<evidence type="ECO:0000259" key="1">
    <source>
        <dbReference type="Pfam" id="PF03184"/>
    </source>
</evidence>
<reference evidence="2" key="1">
    <citation type="submission" date="2021-02" db="EMBL/GenBank/DDBJ databases">
        <authorList>
            <person name="Nowell W R."/>
        </authorList>
    </citation>
    <scope>NUCLEOTIDE SEQUENCE</scope>
</reference>
<evidence type="ECO:0000313" key="3">
    <source>
        <dbReference type="Proteomes" id="UP000663873"/>
    </source>
</evidence>
<evidence type="ECO:0000313" key="2">
    <source>
        <dbReference type="EMBL" id="CAF4495699.1"/>
    </source>
</evidence>
<comment type="caution">
    <text evidence="2">The sequence shown here is derived from an EMBL/GenBank/DDBJ whole genome shotgun (WGS) entry which is preliminary data.</text>
</comment>
<dbReference type="AlphaFoldDB" id="A0A820V6L5"/>
<dbReference type="GO" id="GO:0003676">
    <property type="term" value="F:nucleic acid binding"/>
    <property type="evidence" value="ECO:0007669"/>
    <property type="project" value="InterPro"/>
</dbReference>
<sequence>MPYFIERHLLYNPDDIQYPALQKHTKYLMNITNTSKVETKSSNQSANTFVLETDKSIENYNSTEVLNTSKASINLELVGNRTLTHMGEQSTWFSVRSTSNTTHSYTIQSTKALNGTVFGPLYLSKTIVLACSKNDKLTHSLVTYWRGHCLVPNLSSKALLLVDSFPSHANPEVDKDLKNFEYRVIPPKTTSFIQLQPLDIYYNRQYKMIPRRVYDHVRVGEIDINLVERNNIITLQPLVHS</sequence>
<proteinExistence type="predicted"/>
<protein>
    <recommendedName>
        <fullName evidence="1">DDE-1 domain-containing protein</fullName>
    </recommendedName>
</protein>
<organism evidence="2 3">
    <name type="scientific">Rotaria socialis</name>
    <dbReference type="NCBI Taxonomy" id="392032"/>
    <lineage>
        <taxon>Eukaryota</taxon>
        <taxon>Metazoa</taxon>
        <taxon>Spiralia</taxon>
        <taxon>Gnathifera</taxon>
        <taxon>Rotifera</taxon>
        <taxon>Eurotatoria</taxon>
        <taxon>Bdelloidea</taxon>
        <taxon>Philodinida</taxon>
        <taxon>Philodinidae</taxon>
        <taxon>Rotaria</taxon>
    </lineage>
</organism>
<feature type="domain" description="DDE-1" evidence="1">
    <location>
        <begin position="128"/>
        <end position="199"/>
    </location>
</feature>
<dbReference type="Pfam" id="PF03184">
    <property type="entry name" value="DDE_1"/>
    <property type="match status" value="1"/>
</dbReference>
<dbReference type="EMBL" id="CAJOBP010006565">
    <property type="protein sequence ID" value="CAF4495699.1"/>
    <property type="molecule type" value="Genomic_DNA"/>
</dbReference>
<keyword evidence="3" id="KW-1185">Reference proteome</keyword>
<gene>
    <name evidence="2" type="ORF">UJA718_LOCUS25955</name>
</gene>
<name>A0A820V6L5_9BILA</name>